<dbReference type="PANTHER" id="PTHR34384">
    <property type="entry name" value="L-2,3-DIAMINOPROPANOATE--CITRATE LIGASE"/>
    <property type="match status" value="1"/>
</dbReference>
<dbReference type="GO" id="GO:0019290">
    <property type="term" value="P:siderophore biosynthetic process"/>
    <property type="evidence" value="ECO:0007669"/>
    <property type="project" value="InterPro"/>
</dbReference>
<comment type="pathway">
    <text evidence="1">Siderophore biosynthesis.</text>
</comment>
<gene>
    <name evidence="5" type="ORF">SZN_11728</name>
</gene>
<dbReference type="Gene3D" id="6.10.250.3370">
    <property type="match status" value="1"/>
</dbReference>
<evidence type="ECO:0000259" key="4">
    <source>
        <dbReference type="Pfam" id="PF06276"/>
    </source>
</evidence>
<dbReference type="OrthoDB" id="495728at2"/>
<comment type="similarity">
    <text evidence="2">Belongs to the IucA/IucC family.</text>
</comment>
<accession>G2GA25</accession>
<dbReference type="PANTHER" id="PTHR34384:SF5">
    <property type="entry name" value="L-2,3-DIAMINOPROPANOATE--CITRATE LIGASE"/>
    <property type="match status" value="1"/>
</dbReference>
<dbReference type="Proteomes" id="UP000004217">
    <property type="component" value="Unassembled WGS sequence"/>
</dbReference>
<dbReference type="PATRIC" id="fig|700597.3.peg.2296"/>
<dbReference type="Pfam" id="PF04183">
    <property type="entry name" value="IucA_IucC"/>
    <property type="match status" value="1"/>
</dbReference>
<evidence type="ECO:0000256" key="1">
    <source>
        <dbReference type="ARBA" id="ARBA00004924"/>
    </source>
</evidence>
<dbReference type="EMBL" id="AGBF01000027">
    <property type="protein sequence ID" value="EGX59617.1"/>
    <property type="molecule type" value="Genomic_DNA"/>
</dbReference>
<keyword evidence="6" id="KW-1185">Reference proteome</keyword>
<dbReference type="Pfam" id="PF06276">
    <property type="entry name" value="FhuF"/>
    <property type="match status" value="1"/>
</dbReference>
<feature type="domain" description="Aerobactin siderophore biosynthesis IucA/IucC N-terminal" evidence="3">
    <location>
        <begin position="146"/>
        <end position="336"/>
    </location>
</feature>
<dbReference type="RefSeq" id="WP_007494525.1">
    <property type="nucleotide sequence ID" value="NZ_AGBF01000027.1"/>
</dbReference>
<organism evidence="5 6">
    <name type="scientific">Streptomyces zinciresistens K42</name>
    <dbReference type="NCBI Taxonomy" id="700597"/>
    <lineage>
        <taxon>Bacteria</taxon>
        <taxon>Bacillati</taxon>
        <taxon>Actinomycetota</taxon>
        <taxon>Actinomycetes</taxon>
        <taxon>Kitasatosporales</taxon>
        <taxon>Streptomycetaceae</taxon>
        <taxon>Streptomyces</taxon>
    </lineage>
</organism>
<comment type="caution">
    <text evidence="5">The sequence shown here is derived from an EMBL/GenBank/DDBJ whole genome shotgun (WGS) entry which is preliminary data.</text>
</comment>
<protein>
    <submittedName>
        <fullName evidence="5">Iron transport protein</fullName>
    </submittedName>
</protein>
<dbReference type="InterPro" id="IPR007310">
    <property type="entry name" value="Aerobactin_biosyn_IucA/IucC_N"/>
</dbReference>
<evidence type="ECO:0000313" key="6">
    <source>
        <dbReference type="Proteomes" id="UP000004217"/>
    </source>
</evidence>
<dbReference type="GO" id="GO:0016881">
    <property type="term" value="F:acid-amino acid ligase activity"/>
    <property type="evidence" value="ECO:0007669"/>
    <property type="project" value="UniProtKB-ARBA"/>
</dbReference>
<dbReference type="InterPro" id="IPR022770">
    <property type="entry name" value="IucA/IucC-like_C"/>
</dbReference>
<evidence type="ECO:0000259" key="3">
    <source>
        <dbReference type="Pfam" id="PF04183"/>
    </source>
</evidence>
<dbReference type="InterPro" id="IPR037455">
    <property type="entry name" value="LucA/IucC-like"/>
</dbReference>
<proteinExistence type="inferred from homology"/>
<dbReference type="Gene3D" id="1.10.510.40">
    <property type="match status" value="1"/>
</dbReference>
<evidence type="ECO:0000256" key="2">
    <source>
        <dbReference type="ARBA" id="ARBA00007832"/>
    </source>
</evidence>
<feature type="domain" description="Aerobactin siderophore biosynthesis IucA/IucC-like C-terminal" evidence="4">
    <location>
        <begin position="346"/>
        <end position="442"/>
    </location>
</feature>
<sequence>MHRPSSAETEVAAELAEVRPDLAARYAAALPGARTAVLTRLWRALAHEPLPWVAGRERGRDGLLLRLSDGRRLSGPPADPYATGGYVTRLRLDEASYGDPAALVTALSVPHGTSFAAELGHSVASSALSRAARDPLPHEWPVHDWEWEQRIVDGHPFHPNCRSRPGFSVAEQLAYGPEHGPVVRLGLVPVRARECLVSGVWPAELRDGERLLVPVHPWQAEHVLKRPRDPFEAGVDAHPLMSLRTLAVPGGPHLKTALSARLTSSVRDISVYSIGMSATLSEFAQTLAARTDGLLHITRTLGAATAHSPDLAAVVRESPAVYAREGERVVPVAALATTALPRSAPWLAAFAGLALTVGLRLLELGVALEAHGQNLLVVLAADGSPVRLVYRDLADIRVSPQRLARHGVPLPELTGRIVTDDEPALRRKLFGSLVAGALAGTAGSGAALREALAAAVPLLPRTADLAALRGEPLPAKALTLMRLSPDAPGDHWAALPNPLLTEVF</sequence>
<reference evidence="5 6" key="1">
    <citation type="submission" date="2011-08" db="EMBL/GenBank/DDBJ databases">
        <authorList>
            <person name="Lin Y."/>
            <person name="Hao X."/>
            <person name="Johnstone L."/>
            <person name="Miller S.J."/>
            <person name="Wei G."/>
            <person name="Rensing C."/>
        </authorList>
    </citation>
    <scope>NUCLEOTIDE SEQUENCE [LARGE SCALE GENOMIC DNA]</scope>
    <source>
        <strain evidence="5 6">K42</strain>
    </source>
</reference>
<name>G2GA25_9ACTN</name>
<dbReference type="AlphaFoldDB" id="G2GA25"/>
<evidence type="ECO:0000313" key="5">
    <source>
        <dbReference type="EMBL" id="EGX59617.1"/>
    </source>
</evidence>